<dbReference type="EMBL" id="JBBYAF010000065">
    <property type="protein sequence ID" value="MEL3974634.1"/>
    <property type="molecule type" value="Genomic_DNA"/>
</dbReference>
<dbReference type="SUPFAM" id="SSF109604">
    <property type="entry name" value="HD-domain/PDEase-like"/>
    <property type="match status" value="1"/>
</dbReference>
<accession>A0ABU9KET5</accession>
<evidence type="ECO:0000313" key="2">
    <source>
        <dbReference type="EMBL" id="MEL3974634.1"/>
    </source>
</evidence>
<dbReference type="Gene3D" id="1.20.58.1910">
    <property type="match status" value="1"/>
</dbReference>
<dbReference type="CDD" id="cd00077">
    <property type="entry name" value="HDc"/>
    <property type="match status" value="1"/>
</dbReference>
<comment type="caution">
    <text evidence="2">The sequence shown here is derived from an EMBL/GenBank/DDBJ whole genome shotgun (WGS) entry which is preliminary data.</text>
</comment>
<organism evidence="2 3">
    <name type="scientific">Rossellomorea oryzaecorticis</name>
    <dbReference type="NCBI Taxonomy" id="1396505"/>
    <lineage>
        <taxon>Bacteria</taxon>
        <taxon>Bacillati</taxon>
        <taxon>Bacillota</taxon>
        <taxon>Bacilli</taxon>
        <taxon>Bacillales</taxon>
        <taxon>Bacillaceae</taxon>
        <taxon>Rossellomorea</taxon>
    </lineage>
</organism>
<proteinExistence type="predicted"/>
<dbReference type="InterPro" id="IPR006674">
    <property type="entry name" value="HD_domain"/>
</dbReference>
<evidence type="ECO:0000259" key="1">
    <source>
        <dbReference type="SMART" id="SM00471"/>
    </source>
</evidence>
<dbReference type="Pfam" id="PF01966">
    <property type="entry name" value="HD"/>
    <property type="match status" value="1"/>
</dbReference>
<feature type="domain" description="HD/PDEase" evidence="1">
    <location>
        <begin position="21"/>
        <end position="136"/>
    </location>
</feature>
<dbReference type="Gene3D" id="1.10.472.50">
    <property type="entry name" value="HD-domain/PDEase-like"/>
    <property type="match status" value="1"/>
</dbReference>
<protein>
    <submittedName>
        <fullName evidence="2">HD domain-containing protein</fullName>
    </submittedName>
</protein>
<name>A0ABU9KET5_9BACI</name>
<gene>
    <name evidence="2" type="ORF">AAEO50_20300</name>
</gene>
<keyword evidence="3" id="KW-1185">Reference proteome</keyword>
<reference evidence="2 3" key="1">
    <citation type="submission" date="2024-04" db="EMBL/GenBank/DDBJ databases">
        <title>Bacillus oryzaecorticis sp. nov., a moderately halophilic bacterium isolated from rice husks.</title>
        <authorList>
            <person name="Zhu H.-S."/>
        </authorList>
    </citation>
    <scope>NUCLEOTIDE SEQUENCE [LARGE SCALE GENOMIC DNA]</scope>
    <source>
        <strain evidence="2 3">ZC255</strain>
    </source>
</reference>
<sequence>MKRTDIERLINALKREFNDESTGHDWHHLERVRNNALLIAEKENVSDTFIIEIAALLHDVPDEKLNSSEAEGKRKLEEYISLLSLSEDEKEELYGIIYSISYKGGNEVSLTSDKAMIVRDADRLDAIGAIGIARTFAYGGKKGQVLYDPDIEIRSEMTLTEYRTGKSSSIHHFHEKLLKLKGLMCTETGKLLAEERHEYMLGFLKQFNKEWNGQE</sequence>
<dbReference type="PANTHER" id="PTHR33594:SF1">
    <property type="entry name" value="HD_PDEASE DOMAIN-CONTAINING PROTEIN"/>
    <property type="match status" value="1"/>
</dbReference>
<dbReference type="SMART" id="SM00471">
    <property type="entry name" value="HDc"/>
    <property type="match status" value="1"/>
</dbReference>
<evidence type="ECO:0000313" key="3">
    <source>
        <dbReference type="Proteomes" id="UP001389717"/>
    </source>
</evidence>
<dbReference type="PANTHER" id="PTHR33594">
    <property type="entry name" value="SUPERFAMILY HYDROLASE, PUTATIVE (AFU_ORTHOLOGUE AFUA_1G03035)-RELATED"/>
    <property type="match status" value="1"/>
</dbReference>
<dbReference type="InterPro" id="IPR003607">
    <property type="entry name" value="HD/PDEase_dom"/>
</dbReference>
<dbReference type="Proteomes" id="UP001389717">
    <property type="component" value="Unassembled WGS sequence"/>
</dbReference>